<proteinExistence type="predicted"/>
<dbReference type="AlphaFoldDB" id="A0A412AXV7"/>
<feature type="compositionally biased region" description="Polar residues" evidence="1">
    <location>
        <begin position="34"/>
        <end position="52"/>
    </location>
</feature>
<feature type="region of interest" description="Disordered" evidence="1">
    <location>
        <begin position="28"/>
        <end position="60"/>
    </location>
</feature>
<organism evidence="2 3">
    <name type="scientific">[Clostridium] leptum</name>
    <dbReference type="NCBI Taxonomy" id="1535"/>
    <lineage>
        <taxon>Bacteria</taxon>
        <taxon>Bacillati</taxon>
        <taxon>Bacillota</taxon>
        <taxon>Clostridia</taxon>
        <taxon>Eubacteriales</taxon>
        <taxon>Oscillospiraceae</taxon>
        <taxon>Oscillospiraceae incertae sedis</taxon>
    </lineage>
</organism>
<evidence type="ECO:0000313" key="2">
    <source>
        <dbReference type="EMBL" id="RGQ41552.1"/>
    </source>
</evidence>
<dbReference type="EMBL" id="QRTC01000017">
    <property type="protein sequence ID" value="RGQ41552.1"/>
    <property type="molecule type" value="Genomic_DNA"/>
</dbReference>
<gene>
    <name evidence="2" type="ORF">DWY99_05975</name>
</gene>
<sequence length="158" mass="16340">MDDLAGKISEILNDPASMEKIKNLSNMLGIAPDSQDSSPTGQTSPASPQSANPLEALLGSLGGNGQGAGGLGALAGLSSLGAGGGNQSVSPEMLQSILKIAPLLSSVQQEDDNTRLLYALRPFLKPQRQKRLDESANMMRMFKLLPLLKGSGILGGLL</sequence>
<dbReference type="Proteomes" id="UP000284751">
    <property type="component" value="Unassembled WGS sequence"/>
</dbReference>
<evidence type="ECO:0000313" key="3">
    <source>
        <dbReference type="Proteomes" id="UP000284751"/>
    </source>
</evidence>
<comment type="caution">
    <text evidence="2">The sequence shown here is derived from an EMBL/GenBank/DDBJ whole genome shotgun (WGS) entry which is preliminary data.</text>
</comment>
<protein>
    <submittedName>
        <fullName evidence="2">Uncharacterized protein</fullName>
    </submittedName>
</protein>
<name>A0A412AXV7_9FIRM</name>
<reference evidence="2 3" key="1">
    <citation type="submission" date="2018-08" db="EMBL/GenBank/DDBJ databases">
        <title>A genome reference for cultivated species of the human gut microbiota.</title>
        <authorList>
            <person name="Zou Y."/>
            <person name="Xue W."/>
            <person name="Luo G."/>
        </authorList>
    </citation>
    <scope>NUCLEOTIDE SEQUENCE [LARGE SCALE GENOMIC DNA]</scope>
    <source>
        <strain evidence="2 3">AF28-26</strain>
    </source>
</reference>
<accession>A0A412AXV7</accession>
<evidence type="ECO:0000256" key="1">
    <source>
        <dbReference type="SAM" id="MobiDB-lite"/>
    </source>
</evidence>